<keyword evidence="5 8" id="KW-0460">Magnesium</keyword>
<dbReference type="NCBIfam" id="TIGR00222">
    <property type="entry name" value="panB"/>
    <property type="match status" value="1"/>
</dbReference>
<keyword evidence="3 5" id="KW-0808">Transferase</keyword>
<feature type="active site" description="Proton acceptor" evidence="5 6">
    <location>
        <position position="180"/>
    </location>
</feature>
<dbReference type="GO" id="GO:0032259">
    <property type="term" value="P:methylation"/>
    <property type="evidence" value="ECO:0007669"/>
    <property type="project" value="UniProtKB-KW"/>
</dbReference>
<evidence type="ECO:0000256" key="8">
    <source>
        <dbReference type="PIRSR" id="PIRSR000388-3"/>
    </source>
</evidence>
<dbReference type="UniPathway" id="UPA00241"/>
<evidence type="ECO:0000256" key="2">
    <source>
        <dbReference type="ARBA" id="ARBA00008676"/>
    </source>
</evidence>
<dbReference type="GO" id="GO:0015937">
    <property type="term" value="P:coenzyme A biosynthetic process"/>
    <property type="evidence" value="ECO:0007669"/>
    <property type="project" value="UniProtKB-UniRule"/>
</dbReference>
<dbReference type="CDD" id="cd06557">
    <property type="entry name" value="KPHMT-like"/>
    <property type="match status" value="1"/>
</dbReference>
<dbReference type="HAMAP" id="MF_00156">
    <property type="entry name" value="PanB"/>
    <property type="match status" value="1"/>
</dbReference>
<comment type="catalytic activity">
    <reaction evidence="5">
        <text>(6R)-5,10-methylene-5,6,7,8-tetrahydrofolate + 3-methyl-2-oxobutanoate + H2O = 2-dehydropantoate + (6S)-5,6,7,8-tetrahydrofolate</text>
        <dbReference type="Rhea" id="RHEA:11824"/>
        <dbReference type="ChEBI" id="CHEBI:11561"/>
        <dbReference type="ChEBI" id="CHEBI:11851"/>
        <dbReference type="ChEBI" id="CHEBI:15377"/>
        <dbReference type="ChEBI" id="CHEBI:15636"/>
        <dbReference type="ChEBI" id="CHEBI:57453"/>
        <dbReference type="EC" id="2.1.2.11"/>
    </reaction>
</comment>
<keyword evidence="5" id="KW-0963">Cytoplasm</keyword>
<comment type="similarity">
    <text evidence="2 5">Belongs to the PanB family.</text>
</comment>
<organism evidence="9 10">
    <name type="scientific">Natronorubrum thiooxidans</name>
    <dbReference type="NCBI Taxonomy" id="308853"/>
    <lineage>
        <taxon>Archaea</taxon>
        <taxon>Methanobacteriati</taxon>
        <taxon>Methanobacteriota</taxon>
        <taxon>Stenosarchaea group</taxon>
        <taxon>Halobacteria</taxon>
        <taxon>Halobacteriales</taxon>
        <taxon>Natrialbaceae</taxon>
        <taxon>Natronorubrum</taxon>
    </lineage>
</organism>
<dbReference type="GO" id="GO:0000287">
    <property type="term" value="F:magnesium ion binding"/>
    <property type="evidence" value="ECO:0007669"/>
    <property type="project" value="TreeGrafter"/>
</dbReference>
<dbReference type="GO" id="GO:0008168">
    <property type="term" value="F:methyltransferase activity"/>
    <property type="evidence" value="ECO:0007669"/>
    <property type="project" value="UniProtKB-KW"/>
</dbReference>
<evidence type="ECO:0000256" key="3">
    <source>
        <dbReference type="ARBA" id="ARBA00022679"/>
    </source>
</evidence>
<comment type="cofactor">
    <cofactor evidence="5 8">
        <name>Mg(2+)</name>
        <dbReference type="ChEBI" id="CHEBI:18420"/>
    </cofactor>
    <text evidence="5 8">Binds 1 Mg(2+) ion per subunit.</text>
</comment>
<dbReference type="OrthoDB" id="8414at2157"/>
<accession>A0A1N7C5V6</accession>
<keyword evidence="4 5" id="KW-0173">Coenzyme A biosynthesis</keyword>
<evidence type="ECO:0000256" key="7">
    <source>
        <dbReference type="PIRSR" id="PIRSR000388-2"/>
    </source>
</evidence>
<evidence type="ECO:0000256" key="4">
    <source>
        <dbReference type="ARBA" id="ARBA00022993"/>
    </source>
</evidence>
<dbReference type="GO" id="GO:0005737">
    <property type="term" value="C:cytoplasm"/>
    <property type="evidence" value="ECO:0007669"/>
    <property type="project" value="UniProtKB-SubCell"/>
</dbReference>
<name>A0A1N7C5V6_9EURY</name>
<dbReference type="EC" id="2.1.2.11" evidence="5"/>
<evidence type="ECO:0000256" key="5">
    <source>
        <dbReference type="HAMAP-Rule" id="MF_00156"/>
    </source>
</evidence>
<feature type="binding site" evidence="5 8">
    <location>
        <position position="81"/>
    </location>
    <ligand>
        <name>Mg(2+)</name>
        <dbReference type="ChEBI" id="CHEBI:18420"/>
    </ligand>
</feature>
<dbReference type="GO" id="GO:0003864">
    <property type="term" value="F:3-methyl-2-oxobutanoate hydroxymethyltransferase activity"/>
    <property type="evidence" value="ECO:0007669"/>
    <property type="project" value="UniProtKB-UniRule"/>
</dbReference>
<evidence type="ECO:0000256" key="6">
    <source>
        <dbReference type="PIRSR" id="PIRSR000388-1"/>
    </source>
</evidence>
<dbReference type="FunFam" id="3.20.20.60:FF:000003">
    <property type="entry name" value="3-methyl-2-oxobutanoate hydroxymethyltransferase"/>
    <property type="match status" value="1"/>
</dbReference>
<keyword evidence="9" id="KW-0489">Methyltransferase</keyword>
<evidence type="ECO:0000313" key="10">
    <source>
        <dbReference type="Proteomes" id="UP000185936"/>
    </source>
</evidence>
<dbReference type="Proteomes" id="UP000185936">
    <property type="component" value="Unassembled WGS sequence"/>
</dbReference>
<dbReference type="PANTHER" id="PTHR20881:SF0">
    <property type="entry name" value="3-METHYL-2-OXOBUTANOATE HYDROXYMETHYLTRANSFERASE"/>
    <property type="match status" value="1"/>
</dbReference>
<dbReference type="InterPro" id="IPR015813">
    <property type="entry name" value="Pyrv/PenolPyrv_kinase-like_dom"/>
</dbReference>
<dbReference type="PIRSF" id="PIRSF000388">
    <property type="entry name" value="Pantoate_hydroxy_MeTrfase"/>
    <property type="match status" value="1"/>
</dbReference>
<dbReference type="RefSeq" id="WP_076607259.1">
    <property type="nucleotide sequence ID" value="NZ_FTNR01000001.1"/>
</dbReference>
<dbReference type="Pfam" id="PF02548">
    <property type="entry name" value="Pantoate_transf"/>
    <property type="match status" value="1"/>
</dbReference>
<dbReference type="SUPFAM" id="SSF51621">
    <property type="entry name" value="Phosphoenolpyruvate/pyruvate domain"/>
    <property type="match status" value="1"/>
</dbReference>
<proteinExistence type="inferred from homology"/>
<dbReference type="EMBL" id="FTNR01000001">
    <property type="protein sequence ID" value="SIR58948.1"/>
    <property type="molecule type" value="Genomic_DNA"/>
</dbReference>
<feature type="binding site" evidence="5 8">
    <location>
        <position position="113"/>
    </location>
    <ligand>
        <name>Mg(2+)</name>
        <dbReference type="ChEBI" id="CHEBI:18420"/>
    </ligand>
</feature>
<dbReference type="GO" id="GO:0015940">
    <property type="term" value="P:pantothenate biosynthetic process"/>
    <property type="evidence" value="ECO:0007669"/>
    <property type="project" value="UniProtKB-UniRule"/>
</dbReference>
<dbReference type="PANTHER" id="PTHR20881">
    <property type="entry name" value="3-METHYL-2-OXOBUTANOATE HYDROXYMETHYLTRANSFERASE"/>
    <property type="match status" value="1"/>
</dbReference>
<feature type="binding site" evidence="5 7">
    <location>
        <position position="81"/>
    </location>
    <ligand>
        <name>3-methyl-2-oxobutanoate</name>
        <dbReference type="ChEBI" id="CHEBI:11851"/>
    </ligand>
</feature>
<comment type="subunit">
    <text evidence="5">Homodecamer; pentamer of dimers.</text>
</comment>
<keyword evidence="5 8" id="KW-0479">Metal-binding</keyword>
<sequence>MPTVRDIREQAGDEPITMLTAYDAPTAAIVDDAGVAIVLVGDSVGNVSLGHETTVPVTVDGMAHHVGAVSRAVDDALVVADMPFLSFGVDEKDSLENAGRMLKEEGAEAVKLESGPHTIELTEKMAQLGIPVMAHLGLTPQHVNQYGGYPRQGTDQEAAERILELALAHEEAGAFSLVLEHVPSNLAAEITEALEIPTIGIGAGPDCDGQVLVVNDAVGLSEWSPSFSKQFGNVREEMKSAIDDYVSAVESESFPAAEHSHEEHDLEDLY</sequence>
<dbReference type="NCBIfam" id="NF001452">
    <property type="entry name" value="PRK00311.1"/>
    <property type="match status" value="1"/>
</dbReference>
<feature type="binding site" evidence="5 7">
    <location>
        <begin position="42"/>
        <end position="43"/>
    </location>
    <ligand>
        <name>3-methyl-2-oxobutanoate</name>
        <dbReference type="ChEBI" id="CHEBI:11851"/>
    </ligand>
</feature>
<protein>
    <recommendedName>
        <fullName evidence="5">3-methyl-2-oxobutanoate hydroxymethyltransferase</fullName>
        <ecNumber evidence="5">2.1.2.11</ecNumber>
    </recommendedName>
    <alternativeName>
        <fullName evidence="5">Ketopantoate hydroxymethyltransferase</fullName>
        <shortName evidence="5">KPHMT</shortName>
    </alternativeName>
</protein>
<comment type="pathway">
    <text evidence="5">Cofactor biosynthesis; coenzyme A biosynthesis.</text>
</comment>
<dbReference type="STRING" id="308853.SAMN05421752_101139"/>
<dbReference type="Gene3D" id="3.20.20.60">
    <property type="entry name" value="Phosphoenolpyruvate-binding domains"/>
    <property type="match status" value="1"/>
</dbReference>
<keyword evidence="10" id="KW-1185">Reference proteome</keyword>
<evidence type="ECO:0000256" key="1">
    <source>
        <dbReference type="ARBA" id="ARBA00005033"/>
    </source>
</evidence>
<reference evidence="10" key="1">
    <citation type="submission" date="2017-01" db="EMBL/GenBank/DDBJ databases">
        <authorList>
            <person name="Varghese N."/>
            <person name="Submissions S."/>
        </authorList>
    </citation>
    <scope>NUCLEOTIDE SEQUENCE [LARGE SCALE GENOMIC DNA]</scope>
    <source>
        <strain evidence="10">type strain: HArc-</strain>
    </source>
</reference>
<dbReference type="InterPro" id="IPR003700">
    <property type="entry name" value="Pantoate_hydroxy_MeTrfase"/>
</dbReference>
<evidence type="ECO:0000313" key="9">
    <source>
        <dbReference type="EMBL" id="SIR58948.1"/>
    </source>
</evidence>
<comment type="subcellular location">
    <subcellularLocation>
        <location evidence="5">Cytoplasm</location>
    </subcellularLocation>
</comment>
<dbReference type="InterPro" id="IPR040442">
    <property type="entry name" value="Pyrv_kinase-like_dom_sf"/>
</dbReference>
<feature type="binding site" evidence="5 8">
    <location>
        <position position="42"/>
    </location>
    <ligand>
        <name>Mg(2+)</name>
        <dbReference type="ChEBI" id="CHEBI:18420"/>
    </ligand>
</feature>
<feature type="binding site" evidence="5 7">
    <location>
        <position position="111"/>
    </location>
    <ligand>
        <name>3-methyl-2-oxobutanoate</name>
        <dbReference type="ChEBI" id="CHEBI:11851"/>
    </ligand>
</feature>
<dbReference type="AlphaFoldDB" id="A0A1N7C5V6"/>
<gene>
    <name evidence="5" type="primary">panB</name>
    <name evidence="9" type="ORF">SAMN05421752_101139</name>
</gene>
<comment type="function">
    <text evidence="5">Catalyzes the reversible reaction in which hydroxymethyl group from 5,10-methylenetetrahydrofolate is transferred onto alpha-ketoisovalerate to form ketopantoate.</text>
</comment>
<comment type="pathway">
    <text evidence="1">Cofactor biosynthesis; (R)-pantothenate biosynthesis; (R)-pantoate from 3-methyl-2-oxobutanoate: step 1/2.</text>
</comment>